<name>A0A1C6U1R2_9ACTN</name>
<dbReference type="PANTHER" id="PTHR22916:SF3">
    <property type="entry name" value="UDP-GLCNAC:BETAGAL BETA-1,3-N-ACETYLGLUCOSAMINYLTRANSFERASE-LIKE PROTEIN 1"/>
    <property type="match status" value="1"/>
</dbReference>
<dbReference type="InterPro" id="IPR001173">
    <property type="entry name" value="Glyco_trans_2-like"/>
</dbReference>
<keyword evidence="3" id="KW-0808">Transferase</keyword>
<dbReference type="EMBL" id="FMIA01000002">
    <property type="protein sequence ID" value="SCL47863.1"/>
    <property type="molecule type" value="Genomic_DNA"/>
</dbReference>
<dbReference type="InterPro" id="IPR029044">
    <property type="entry name" value="Nucleotide-diphossugar_trans"/>
</dbReference>
<evidence type="ECO:0000313" key="4">
    <source>
        <dbReference type="Proteomes" id="UP000198937"/>
    </source>
</evidence>
<protein>
    <submittedName>
        <fullName evidence="3">Glycosyltransferase involved in cell wall bisynthesis</fullName>
    </submittedName>
</protein>
<feature type="domain" description="Glycosyltransferase 2-like" evidence="1">
    <location>
        <begin position="21"/>
        <end position="149"/>
    </location>
</feature>
<evidence type="ECO:0000259" key="2">
    <source>
        <dbReference type="Pfam" id="PF22181"/>
    </source>
</evidence>
<accession>A0A1C6U1R2</accession>
<dbReference type="SUPFAM" id="SSF53448">
    <property type="entry name" value="Nucleotide-diphospho-sugar transferases"/>
    <property type="match status" value="1"/>
</dbReference>
<keyword evidence="4" id="KW-1185">Reference proteome</keyword>
<sequence length="518" mass="58205">MKTITAQKESMTIATNAPKISVVVPAYNPGPHIEKLISSLLRQSLPAEEFEVIVVDDGSTDETPARLDELAAEHPHFHVVHIENSGWPSRPRNIGIERARGEYVFFADDDDWFGDEALERLYACATEHDSEIVVGKMVGHGRGVPRELFRKNRFGVTLADAPLVDSMTCHKLFRRSFLLAHELRFPEGRRRLEDHVFVIRAFLLASRVCVLSDYACYHHIRRQDAGNVTAVRMEPAGYYTNLREALDIVDRYTEPGALRDRLHRRWLRNEMISRLSGKPMLEAPEDWVAEVAREVRDIITKRFAPGVAAGLPPRQRAVAFLAERGRLSDLRTLAEWETGVRASATLDRRDLAGHVLSVTVSGHLLSGDRPVTFVEADGRDLLALPVPEIDPDRVDSTVEVGRAKMDLLAWRKETKEEIFLPVETRTERVGVPDGPPGAFQLVHRSTATIDFGTFNSGRTQGQWVLKARIHNCGWTMDVKLPKPVRIPADGTAPVVPAAPKPVSLRQRIRSRLRSLISR</sequence>
<dbReference type="Gene3D" id="3.90.550.10">
    <property type="entry name" value="Spore Coat Polysaccharide Biosynthesis Protein SpsA, Chain A"/>
    <property type="match status" value="1"/>
</dbReference>
<dbReference type="STRING" id="683228.GA0070617_0708"/>
<proteinExistence type="predicted"/>
<dbReference type="InterPro" id="IPR054028">
    <property type="entry name" value="TarS/TarP_linker"/>
</dbReference>
<evidence type="ECO:0000259" key="1">
    <source>
        <dbReference type="Pfam" id="PF00535"/>
    </source>
</evidence>
<dbReference type="Proteomes" id="UP000198937">
    <property type="component" value="Unassembled WGS sequence"/>
</dbReference>
<dbReference type="CDD" id="cd00761">
    <property type="entry name" value="Glyco_tranf_GTA_type"/>
    <property type="match status" value="1"/>
</dbReference>
<dbReference type="Pfam" id="PF00535">
    <property type="entry name" value="Glycos_transf_2"/>
    <property type="match status" value="1"/>
</dbReference>
<dbReference type="GO" id="GO:0016758">
    <property type="term" value="F:hexosyltransferase activity"/>
    <property type="evidence" value="ECO:0007669"/>
    <property type="project" value="UniProtKB-ARBA"/>
</dbReference>
<gene>
    <name evidence="3" type="ORF">GA0070617_0708</name>
</gene>
<organism evidence="3 4">
    <name type="scientific">Micromonospora yangpuensis</name>
    <dbReference type="NCBI Taxonomy" id="683228"/>
    <lineage>
        <taxon>Bacteria</taxon>
        <taxon>Bacillati</taxon>
        <taxon>Actinomycetota</taxon>
        <taxon>Actinomycetes</taxon>
        <taxon>Micromonosporales</taxon>
        <taxon>Micromonosporaceae</taxon>
        <taxon>Micromonospora</taxon>
    </lineage>
</organism>
<evidence type="ECO:0000313" key="3">
    <source>
        <dbReference type="EMBL" id="SCL47863.1"/>
    </source>
</evidence>
<dbReference type="PANTHER" id="PTHR22916">
    <property type="entry name" value="GLYCOSYLTRANSFERASE"/>
    <property type="match status" value="1"/>
</dbReference>
<feature type="domain" description="TarS/TarP linker" evidence="2">
    <location>
        <begin position="235"/>
        <end position="334"/>
    </location>
</feature>
<dbReference type="AlphaFoldDB" id="A0A1C6U1R2"/>
<dbReference type="Pfam" id="PF22181">
    <property type="entry name" value="TarS_linker"/>
    <property type="match status" value="1"/>
</dbReference>
<reference evidence="3 4" key="1">
    <citation type="submission" date="2016-06" db="EMBL/GenBank/DDBJ databases">
        <authorList>
            <person name="Kjaerup R.B."/>
            <person name="Dalgaard T.S."/>
            <person name="Juul-Madsen H.R."/>
        </authorList>
    </citation>
    <scope>NUCLEOTIDE SEQUENCE [LARGE SCALE GENOMIC DNA]</scope>
    <source>
        <strain evidence="3 4">DSM 45577</strain>
    </source>
</reference>